<organism evidence="2 3">
    <name type="scientific">Parafrankia soli</name>
    <dbReference type="NCBI Taxonomy" id="2599596"/>
    <lineage>
        <taxon>Bacteria</taxon>
        <taxon>Bacillati</taxon>
        <taxon>Actinomycetota</taxon>
        <taxon>Actinomycetes</taxon>
        <taxon>Frankiales</taxon>
        <taxon>Frankiaceae</taxon>
        <taxon>Parafrankia</taxon>
    </lineage>
</organism>
<feature type="region of interest" description="Disordered" evidence="1">
    <location>
        <begin position="1"/>
        <end position="34"/>
    </location>
</feature>
<dbReference type="OrthoDB" id="6873087at2"/>
<proteinExistence type="predicted"/>
<sequence length="317" mass="33502">MTATHEPIAALEHTPGAASPRLEAPTAPERDARREHGDAFDAARLIAYGLRPKLVPARDGTYAELVRRHLRDQEFAALTQAVAGGLGLVVLDVAERAGLVVAGAEDSAFTVRMTDYARRAGGEHRSAERLLHAVAQLAVAALAFPRPADLLDDSYVGRVSVEGVDAFVREACRLLEERVAADPDTETDPGDGRRTLEAAWRLYSRRPAAGTTRDARRLAGSTTGIIARAMGFLADSGCLVPVSEQAGGTFRTTARYQIQVRELAADAALEELLDLGVVTVADGSGGVRVLAAEPVLPGTEAGRTSGPQRVAPEADDV</sequence>
<evidence type="ECO:0000313" key="3">
    <source>
        <dbReference type="Proteomes" id="UP000179769"/>
    </source>
</evidence>
<dbReference type="AlphaFoldDB" id="A0A1S1QPW5"/>
<evidence type="ECO:0000256" key="1">
    <source>
        <dbReference type="SAM" id="MobiDB-lite"/>
    </source>
</evidence>
<feature type="region of interest" description="Disordered" evidence="1">
    <location>
        <begin position="297"/>
        <end position="317"/>
    </location>
</feature>
<keyword evidence="3" id="KW-1185">Reference proteome</keyword>
<name>A0A1S1QPW5_9ACTN</name>
<reference evidence="3" key="1">
    <citation type="submission" date="2016-07" db="EMBL/GenBank/DDBJ databases">
        <title>Frankia sp. NRRL B-16219 Genome sequencing.</title>
        <authorList>
            <person name="Ghodhbane-Gtari F."/>
            <person name="Swanson E."/>
            <person name="Gueddou A."/>
            <person name="Louati M."/>
            <person name="Nouioui I."/>
            <person name="Hezbri K."/>
            <person name="Abebe-Akele F."/>
            <person name="Simpson S."/>
            <person name="Morris K."/>
            <person name="Thomas K."/>
            <person name="Gtari M."/>
            <person name="Tisa L.S."/>
        </authorList>
    </citation>
    <scope>NUCLEOTIDE SEQUENCE [LARGE SCALE GENOMIC DNA]</scope>
    <source>
        <strain evidence="3">NRRL B-16219</strain>
    </source>
</reference>
<comment type="caution">
    <text evidence="2">The sequence shown here is derived from an EMBL/GenBank/DDBJ whole genome shotgun (WGS) entry which is preliminary data.</text>
</comment>
<evidence type="ECO:0000313" key="2">
    <source>
        <dbReference type="EMBL" id="OHV36778.1"/>
    </source>
</evidence>
<protein>
    <submittedName>
        <fullName evidence="2">Uncharacterized protein</fullName>
    </submittedName>
</protein>
<gene>
    <name evidence="2" type="ORF">BBK14_14490</name>
</gene>
<dbReference type="EMBL" id="MAXA01000114">
    <property type="protein sequence ID" value="OHV36778.1"/>
    <property type="molecule type" value="Genomic_DNA"/>
</dbReference>
<dbReference type="RefSeq" id="WP_071061870.1">
    <property type="nucleotide sequence ID" value="NZ_MAXA01000114.1"/>
</dbReference>
<accession>A0A1S1QPW5</accession>
<dbReference type="Proteomes" id="UP000179769">
    <property type="component" value="Unassembled WGS sequence"/>
</dbReference>